<name>A0A2B4SEG9_STYPI</name>
<reference evidence="4" key="1">
    <citation type="journal article" date="2017" name="bioRxiv">
        <title>Comparative analysis of the genomes of Stylophora pistillata and Acropora digitifera provides evidence for extensive differences between species of corals.</title>
        <authorList>
            <person name="Voolstra C.R."/>
            <person name="Li Y."/>
            <person name="Liew Y.J."/>
            <person name="Baumgarten S."/>
            <person name="Zoccola D."/>
            <person name="Flot J.-F."/>
            <person name="Tambutte S."/>
            <person name="Allemand D."/>
            <person name="Aranda M."/>
        </authorList>
    </citation>
    <scope>NUCLEOTIDE SEQUENCE [LARGE SCALE GENOMIC DNA]</scope>
</reference>
<dbReference type="PANTHER" id="PTHR24559:SF435">
    <property type="entry name" value="RIBONUCLEASE H"/>
    <property type="match status" value="1"/>
</dbReference>
<dbReference type="PANTHER" id="PTHR24559">
    <property type="entry name" value="TRANSPOSON TY3-I GAG-POL POLYPROTEIN"/>
    <property type="match status" value="1"/>
</dbReference>
<organism evidence="3 4">
    <name type="scientific">Stylophora pistillata</name>
    <name type="common">Smooth cauliflower coral</name>
    <dbReference type="NCBI Taxonomy" id="50429"/>
    <lineage>
        <taxon>Eukaryota</taxon>
        <taxon>Metazoa</taxon>
        <taxon>Cnidaria</taxon>
        <taxon>Anthozoa</taxon>
        <taxon>Hexacorallia</taxon>
        <taxon>Scleractinia</taxon>
        <taxon>Astrocoeniina</taxon>
        <taxon>Pocilloporidae</taxon>
        <taxon>Stylophora</taxon>
    </lineage>
</organism>
<feature type="region of interest" description="Disordered" evidence="1">
    <location>
        <begin position="454"/>
        <end position="480"/>
    </location>
</feature>
<gene>
    <name evidence="3" type="primary">TY3B-G</name>
    <name evidence="3" type="ORF">AWC38_SpisGene7819</name>
</gene>
<comment type="caution">
    <text evidence="3">The sequence shown here is derived from an EMBL/GenBank/DDBJ whole genome shotgun (WGS) entry which is preliminary data.</text>
</comment>
<protein>
    <submittedName>
        <fullName evidence="3">Transposon Ty3-G Gag-Pol polyprotein</fullName>
    </submittedName>
</protein>
<dbReference type="AlphaFoldDB" id="A0A2B4SEG9"/>
<accession>A0A2B4SEG9</accession>
<proteinExistence type="predicted"/>
<dbReference type="InterPro" id="IPR053134">
    <property type="entry name" value="RNA-dir_DNA_polymerase"/>
</dbReference>
<evidence type="ECO:0000259" key="2">
    <source>
        <dbReference type="PROSITE" id="PS50878"/>
    </source>
</evidence>
<keyword evidence="4" id="KW-1185">Reference proteome</keyword>
<dbReference type="Proteomes" id="UP000225706">
    <property type="component" value="Unassembled WGS sequence"/>
</dbReference>
<dbReference type="InterPro" id="IPR043502">
    <property type="entry name" value="DNA/RNA_pol_sf"/>
</dbReference>
<dbReference type="EMBL" id="LSMT01000102">
    <property type="protein sequence ID" value="PFX27489.1"/>
    <property type="molecule type" value="Genomic_DNA"/>
</dbReference>
<sequence>MGEDGAEPLNEIMKSAFSVVEQENAIMLVDLVQRTAVEILFVLRSSKNNLTVPRGQTVAVACRVDCGLLEERTPVLFEPAQESTWPAELELSEQLLSLPRGSPRKRQLAIILLQEEAESFAKDDEDVGSIKGLQMNLTLSDPTPLQKTYTSVPRPLYTEVKHYIEDLLNRGWITKSQSSYASPVVCVRKKDGGLRLCIDYRELNRKTVRDRHPIPRIQETIDNLGGSAWFSVLDQGKAYHQGFIEKGSRHLTAFITPWGLYEWTRIPFGLSNAPAQFQRYIEDCLEGIRDEICLPYLDDIIVYSKTFEEHVENLRTVLRRLRHKLERISAEDRGRSPQTDWIVKLLQEIHQKFFQDFKAPGKKQYDKKVNSSVLQPGDRVLVRNLSKRGGPGKFRSYWEDTVHQVVERKGEASPVYEVKPESGAGRRRVIHRNPLLPCNDLPFEVRQDKTCRKAKRVLKRSKSTQTPPDPSPENSSDDELDGILAFSPVQGKGLAEVPFSQEKTSHAGDAAESSEPVEEPLEGNLSDSGETHGRPIRQHRAPTMLTYDTLGTPSYYQRTTNHTVGVTPSAPTFKGTVVGPPNYNYTGLNCVWPWTYPVSYGPVGVYPYWTN</sequence>
<dbReference type="CDD" id="cd01647">
    <property type="entry name" value="RT_LTR"/>
    <property type="match status" value="1"/>
</dbReference>
<feature type="region of interest" description="Disordered" evidence="1">
    <location>
        <begin position="502"/>
        <end position="543"/>
    </location>
</feature>
<dbReference type="STRING" id="50429.A0A2B4SEG9"/>
<dbReference type="PROSITE" id="PS50878">
    <property type="entry name" value="RT_POL"/>
    <property type="match status" value="1"/>
</dbReference>
<feature type="domain" description="Reverse transcriptase" evidence="2">
    <location>
        <begin position="168"/>
        <end position="346"/>
    </location>
</feature>
<dbReference type="Gene3D" id="3.30.70.270">
    <property type="match status" value="1"/>
</dbReference>
<dbReference type="InterPro" id="IPR000477">
    <property type="entry name" value="RT_dom"/>
</dbReference>
<evidence type="ECO:0000313" key="3">
    <source>
        <dbReference type="EMBL" id="PFX27489.1"/>
    </source>
</evidence>
<dbReference type="Pfam" id="PF00078">
    <property type="entry name" value="RVT_1"/>
    <property type="match status" value="1"/>
</dbReference>
<evidence type="ECO:0000313" key="4">
    <source>
        <dbReference type="Proteomes" id="UP000225706"/>
    </source>
</evidence>
<dbReference type="OrthoDB" id="5990379at2759"/>
<evidence type="ECO:0000256" key="1">
    <source>
        <dbReference type="SAM" id="MobiDB-lite"/>
    </source>
</evidence>
<dbReference type="InterPro" id="IPR043128">
    <property type="entry name" value="Rev_trsase/Diguanyl_cyclase"/>
</dbReference>
<dbReference type="SUPFAM" id="SSF56672">
    <property type="entry name" value="DNA/RNA polymerases"/>
    <property type="match status" value="1"/>
</dbReference>
<dbReference type="Gene3D" id="3.10.10.10">
    <property type="entry name" value="HIV Type 1 Reverse Transcriptase, subunit A, domain 1"/>
    <property type="match status" value="1"/>
</dbReference>